<dbReference type="AlphaFoldDB" id="A0A939G5B1"/>
<organism evidence="1 2">
    <name type="scientific">Fibrella aquatilis</name>
    <dbReference type="NCBI Taxonomy" id="2817059"/>
    <lineage>
        <taxon>Bacteria</taxon>
        <taxon>Pseudomonadati</taxon>
        <taxon>Bacteroidota</taxon>
        <taxon>Cytophagia</taxon>
        <taxon>Cytophagales</taxon>
        <taxon>Spirosomataceae</taxon>
        <taxon>Fibrella</taxon>
    </lineage>
</organism>
<keyword evidence="2" id="KW-1185">Reference proteome</keyword>
<dbReference type="RefSeq" id="WP_207336614.1">
    <property type="nucleotide sequence ID" value="NZ_JAFMYU010000013.1"/>
</dbReference>
<sequence length="211" mass="24019">MMQPTPTSPITPALVAEAMTYAQYMTHAYGRFEQHLTTADDPHYNTEQILGFTRLNFSRIARLEKTTVLTDEVTAALAQVREPWIWLVLVESWCGDVAQILPVMKHMADWSGKIELRLLLRDKNLPVIDAYRTNGGRSIPKLVCLRQTDLTELGTWGPRPAALQAEMDGWKTENTPFDQVIERAHGWYAKDRTAHTQAELAERILTWSQTA</sequence>
<evidence type="ECO:0000313" key="1">
    <source>
        <dbReference type="EMBL" id="MBO0932652.1"/>
    </source>
</evidence>
<dbReference type="InterPro" id="IPR036249">
    <property type="entry name" value="Thioredoxin-like_sf"/>
</dbReference>
<reference evidence="1 2" key="1">
    <citation type="submission" date="2021-03" db="EMBL/GenBank/DDBJ databases">
        <title>Fibrella sp. HMF5036 genome sequencing and assembly.</title>
        <authorList>
            <person name="Kang H."/>
            <person name="Kim H."/>
            <person name="Bae S."/>
            <person name="Joh K."/>
        </authorList>
    </citation>
    <scope>NUCLEOTIDE SEQUENCE [LARGE SCALE GENOMIC DNA]</scope>
    <source>
        <strain evidence="1 2">HMF5036</strain>
    </source>
</reference>
<comment type="caution">
    <text evidence="1">The sequence shown here is derived from an EMBL/GenBank/DDBJ whole genome shotgun (WGS) entry which is preliminary data.</text>
</comment>
<dbReference type="EMBL" id="JAFMYU010000013">
    <property type="protein sequence ID" value="MBO0932652.1"/>
    <property type="molecule type" value="Genomic_DNA"/>
</dbReference>
<dbReference type="SUPFAM" id="SSF52833">
    <property type="entry name" value="Thioredoxin-like"/>
    <property type="match status" value="1"/>
</dbReference>
<name>A0A939G5B1_9BACT</name>
<evidence type="ECO:0000313" key="2">
    <source>
        <dbReference type="Proteomes" id="UP000664795"/>
    </source>
</evidence>
<dbReference type="Pfam" id="PF14595">
    <property type="entry name" value="Thioredoxin_9"/>
    <property type="match status" value="1"/>
</dbReference>
<accession>A0A939G5B1</accession>
<gene>
    <name evidence="1" type="ORF">J2I48_16705</name>
</gene>
<dbReference type="Proteomes" id="UP000664795">
    <property type="component" value="Unassembled WGS sequence"/>
</dbReference>
<dbReference type="Gene3D" id="3.40.30.10">
    <property type="entry name" value="Glutaredoxin"/>
    <property type="match status" value="1"/>
</dbReference>
<proteinExistence type="predicted"/>
<protein>
    <submittedName>
        <fullName evidence="1">Thioredoxin family protein</fullName>
    </submittedName>
</protein>